<dbReference type="PANTHER" id="PTHR13617:SF14">
    <property type="entry name" value="PROTEIN ABHD18"/>
    <property type="match status" value="1"/>
</dbReference>
<dbReference type="PANTHER" id="PTHR13617">
    <property type="entry name" value="PROTEIN ABHD18"/>
    <property type="match status" value="1"/>
</dbReference>
<organism evidence="1 2">
    <name type="scientific">Sorangium cellulosum</name>
    <name type="common">Polyangium cellulosum</name>
    <dbReference type="NCBI Taxonomy" id="56"/>
    <lineage>
        <taxon>Bacteria</taxon>
        <taxon>Pseudomonadati</taxon>
        <taxon>Myxococcota</taxon>
        <taxon>Polyangia</taxon>
        <taxon>Polyangiales</taxon>
        <taxon>Polyangiaceae</taxon>
        <taxon>Sorangium</taxon>
    </lineage>
</organism>
<evidence type="ECO:0000313" key="1">
    <source>
        <dbReference type="EMBL" id="KYF66290.1"/>
    </source>
</evidence>
<name>A0A150QE93_SORCE</name>
<dbReference type="AlphaFoldDB" id="A0A150QE93"/>
<dbReference type="EMBL" id="JEMA01000757">
    <property type="protein sequence ID" value="KYF66290.1"/>
    <property type="molecule type" value="Genomic_DNA"/>
</dbReference>
<dbReference type="InterPro" id="IPR019149">
    <property type="entry name" value="ABHD18"/>
</dbReference>
<reference evidence="1 2" key="1">
    <citation type="submission" date="2014-02" db="EMBL/GenBank/DDBJ databases">
        <title>The small core and large imbalanced accessory genome model reveals a collaborative survival strategy of Sorangium cellulosum strains in nature.</title>
        <authorList>
            <person name="Han K."/>
            <person name="Peng R."/>
            <person name="Blom J."/>
            <person name="Li Y.-Z."/>
        </authorList>
    </citation>
    <scope>NUCLEOTIDE SEQUENCE [LARGE SCALE GENOMIC DNA]</scope>
    <source>
        <strain evidence="1 2">So0008-312</strain>
    </source>
</reference>
<dbReference type="InterPro" id="IPR029058">
    <property type="entry name" value="AB_hydrolase_fold"/>
</dbReference>
<evidence type="ECO:0000313" key="2">
    <source>
        <dbReference type="Proteomes" id="UP000075260"/>
    </source>
</evidence>
<dbReference type="SUPFAM" id="SSF53474">
    <property type="entry name" value="alpha/beta-Hydrolases"/>
    <property type="match status" value="1"/>
</dbReference>
<accession>A0A150QE93</accession>
<protein>
    <recommendedName>
        <fullName evidence="3">Abhydrolase domain-containing 18</fullName>
    </recommendedName>
</protein>
<comment type="caution">
    <text evidence="1">The sequence shown here is derived from an EMBL/GenBank/DDBJ whole genome shotgun (WGS) entry which is preliminary data.</text>
</comment>
<proteinExistence type="predicted"/>
<dbReference type="Pfam" id="PF09752">
    <property type="entry name" value="ABHD18"/>
    <property type="match status" value="2"/>
</dbReference>
<dbReference type="Proteomes" id="UP000075260">
    <property type="component" value="Unassembled WGS sequence"/>
</dbReference>
<gene>
    <name evidence="1" type="ORF">BE15_27260</name>
</gene>
<sequence>MRAVRRSRSVHWLDHAAAVLTRRRRLFAGGWGDEGVLERVPAVARFAEAPRAAEVTWGRARREGAVEVTDGWFPAACPGLPPCASTAFVRRIAPAAPERGRRRPVYVALAASGEEGFASRTRLWRPLAARGGIEVILLENALYGLRRPAGQRATAIRTVAEHLLMNVATVEETRALVEHLAREGYERIGVGGFSMGGASAALAAAVTARPLAVAVIGAGRSVVPVFTEGMLSISIEFEALGGAAAARTRLGALFGAADLDRHPAPRRLDAVVIVGGRRDGYVFAEQVEELHALWRASELRWLDTGHAGAVVYQGEALRRAAVDAMARLGS</sequence>
<dbReference type="Gene3D" id="3.40.50.1820">
    <property type="entry name" value="alpha/beta hydrolase"/>
    <property type="match status" value="1"/>
</dbReference>
<evidence type="ECO:0008006" key="3">
    <source>
        <dbReference type="Google" id="ProtNLM"/>
    </source>
</evidence>